<evidence type="ECO:0000256" key="1">
    <source>
        <dbReference type="SAM" id="MobiDB-lite"/>
    </source>
</evidence>
<evidence type="ECO:0000313" key="2">
    <source>
        <dbReference type="EMBL" id="KAK4539995.1"/>
    </source>
</evidence>
<protein>
    <submittedName>
        <fullName evidence="2">Uncharacterized protein</fullName>
    </submittedName>
</protein>
<name>A0AAV9J5E6_9PEZI</name>
<feature type="region of interest" description="Disordered" evidence="1">
    <location>
        <begin position="296"/>
        <end position="339"/>
    </location>
</feature>
<accession>A0AAV9J5E6</accession>
<sequence>MPPSNRYADSGYGSQPSSRRSTRNPSQEDPIPLDPFEPEEWQYFGQATRPFVRQHSSATTGMQRRELTSYDLVYSGSEPSAGATFATALLALPSPSGDNSEDEWREEAVKEKEVVSKIRLYREKKSRSEVQGASEPNAVLDARKENEEVVDLVPTAPLPLAVTLRPENPAGRVLPERVVEQLRNEAGLFGLNMAAPSSQTEVVPPVAGSEPDFGGGRPVKYGSDEPGLRTSTSAQNLIALPAEGEPSNSASAMSTTDSSTSCLSTLQTSQKDQSLENDLATLNSQLSVLLLEVHDRMGSPTDSEDSDEFESDSVSDISCALETSQPSSESEREQQRASVFSDVLPLRTAYVRQAAGNKRLVSDTPSTQSQSDGCRRGIPAKTSSSKRASFDTSSWDQPEEDGESSKRPRRQPEPKDPREESPPQQQTTKIPCFVDDCPGKDSHVSEVM</sequence>
<feature type="compositionally biased region" description="Basic and acidic residues" evidence="1">
    <location>
        <begin position="403"/>
        <end position="421"/>
    </location>
</feature>
<feature type="region of interest" description="Disordered" evidence="1">
    <location>
        <begin position="1"/>
        <end position="39"/>
    </location>
</feature>
<dbReference type="AlphaFoldDB" id="A0AAV9J5E6"/>
<feature type="region of interest" description="Disordered" evidence="1">
    <location>
        <begin position="244"/>
        <end position="269"/>
    </location>
</feature>
<feature type="compositionally biased region" description="Acidic residues" evidence="1">
    <location>
        <begin position="302"/>
        <end position="313"/>
    </location>
</feature>
<feature type="compositionally biased region" description="Polar residues" evidence="1">
    <location>
        <begin position="12"/>
        <end position="27"/>
    </location>
</feature>
<organism evidence="2 3">
    <name type="scientific">Oleoguttula mirabilis</name>
    <dbReference type="NCBI Taxonomy" id="1507867"/>
    <lineage>
        <taxon>Eukaryota</taxon>
        <taxon>Fungi</taxon>
        <taxon>Dikarya</taxon>
        <taxon>Ascomycota</taxon>
        <taxon>Pezizomycotina</taxon>
        <taxon>Dothideomycetes</taxon>
        <taxon>Dothideomycetidae</taxon>
        <taxon>Mycosphaerellales</taxon>
        <taxon>Teratosphaeriaceae</taxon>
        <taxon>Oleoguttula</taxon>
    </lineage>
</organism>
<feature type="compositionally biased region" description="Low complexity" evidence="1">
    <location>
        <begin position="247"/>
        <end position="269"/>
    </location>
</feature>
<dbReference type="EMBL" id="JAVFHQ010000077">
    <property type="protein sequence ID" value="KAK4539995.1"/>
    <property type="molecule type" value="Genomic_DNA"/>
</dbReference>
<feature type="region of interest" description="Disordered" evidence="1">
    <location>
        <begin position="201"/>
        <end position="230"/>
    </location>
</feature>
<keyword evidence="3" id="KW-1185">Reference proteome</keyword>
<evidence type="ECO:0000313" key="3">
    <source>
        <dbReference type="Proteomes" id="UP001324427"/>
    </source>
</evidence>
<gene>
    <name evidence="2" type="ORF">LTR36_009893</name>
</gene>
<proteinExistence type="predicted"/>
<reference evidence="2 3" key="1">
    <citation type="submission" date="2021-11" db="EMBL/GenBank/DDBJ databases">
        <title>Black yeast isolated from Biological Soil Crust.</title>
        <authorList>
            <person name="Kurbessoian T."/>
        </authorList>
    </citation>
    <scope>NUCLEOTIDE SEQUENCE [LARGE SCALE GENOMIC DNA]</scope>
    <source>
        <strain evidence="2 3">CCFEE 5522</strain>
    </source>
</reference>
<feature type="region of interest" description="Disordered" evidence="1">
    <location>
        <begin position="354"/>
        <end position="448"/>
    </location>
</feature>
<dbReference type="Proteomes" id="UP001324427">
    <property type="component" value="Unassembled WGS sequence"/>
</dbReference>
<feature type="compositionally biased region" description="Basic and acidic residues" evidence="1">
    <location>
        <begin position="437"/>
        <end position="448"/>
    </location>
</feature>
<feature type="compositionally biased region" description="Polar residues" evidence="1">
    <location>
        <begin position="363"/>
        <end position="372"/>
    </location>
</feature>
<feature type="compositionally biased region" description="Polar residues" evidence="1">
    <location>
        <begin position="381"/>
        <end position="396"/>
    </location>
</feature>
<comment type="caution">
    <text evidence="2">The sequence shown here is derived from an EMBL/GenBank/DDBJ whole genome shotgun (WGS) entry which is preliminary data.</text>
</comment>